<comment type="caution">
    <text evidence="2">The sequence shown here is derived from an EMBL/GenBank/DDBJ whole genome shotgun (WGS) entry which is preliminary data.</text>
</comment>
<feature type="non-terminal residue" evidence="2">
    <location>
        <position position="42"/>
    </location>
</feature>
<organism evidence="2 3">
    <name type="scientific">Allacma fusca</name>
    <dbReference type="NCBI Taxonomy" id="39272"/>
    <lineage>
        <taxon>Eukaryota</taxon>
        <taxon>Metazoa</taxon>
        <taxon>Ecdysozoa</taxon>
        <taxon>Arthropoda</taxon>
        <taxon>Hexapoda</taxon>
        <taxon>Collembola</taxon>
        <taxon>Symphypleona</taxon>
        <taxon>Sminthuridae</taxon>
        <taxon>Allacma</taxon>
    </lineage>
</organism>
<proteinExistence type="predicted"/>
<evidence type="ECO:0000256" key="1">
    <source>
        <dbReference type="SAM" id="MobiDB-lite"/>
    </source>
</evidence>
<sequence length="42" mass="4476">MTTNFSSPGLNCYLEFQKVEKSISSQTPIPGGDAEDRGNGKA</sequence>
<dbReference type="EMBL" id="CAJVCH010246632">
    <property type="protein sequence ID" value="CAG7733306.1"/>
    <property type="molecule type" value="Genomic_DNA"/>
</dbReference>
<name>A0A8J2KDV6_9HEXA</name>
<dbReference type="OrthoDB" id="77878at2759"/>
<evidence type="ECO:0000313" key="2">
    <source>
        <dbReference type="EMBL" id="CAG7733306.1"/>
    </source>
</evidence>
<protein>
    <submittedName>
        <fullName evidence="2">Uncharacterized protein</fullName>
    </submittedName>
</protein>
<dbReference type="Proteomes" id="UP000708208">
    <property type="component" value="Unassembled WGS sequence"/>
</dbReference>
<keyword evidence="3" id="KW-1185">Reference proteome</keyword>
<gene>
    <name evidence="2" type="ORF">AFUS01_LOCUS21759</name>
</gene>
<accession>A0A8J2KDV6</accession>
<dbReference type="AlphaFoldDB" id="A0A8J2KDV6"/>
<evidence type="ECO:0000313" key="3">
    <source>
        <dbReference type="Proteomes" id="UP000708208"/>
    </source>
</evidence>
<reference evidence="2" key="1">
    <citation type="submission" date="2021-06" db="EMBL/GenBank/DDBJ databases">
        <authorList>
            <person name="Hodson N. C."/>
            <person name="Mongue J. A."/>
            <person name="Jaron S. K."/>
        </authorList>
    </citation>
    <scope>NUCLEOTIDE SEQUENCE</scope>
</reference>
<feature type="region of interest" description="Disordered" evidence="1">
    <location>
        <begin position="22"/>
        <end position="42"/>
    </location>
</feature>